<dbReference type="AlphaFoldDB" id="A0A914PRG2"/>
<proteinExistence type="predicted"/>
<keyword evidence="1" id="KW-1185">Reference proteome</keyword>
<dbReference type="Proteomes" id="UP000887578">
    <property type="component" value="Unplaced"/>
</dbReference>
<dbReference type="WBParaSite" id="PDA_v2.g17410.t1">
    <property type="protein sequence ID" value="PDA_v2.g17410.t1"/>
    <property type="gene ID" value="PDA_v2.g17410"/>
</dbReference>
<accession>A0A914PRG2</accession>
<organism evidence="1 2">
    <name type="scientific">Panagrolaimus davidi</name>
    <dbReference type="NCBI Taxonomy" id="227884"/>
    <lineage>
        <taxon>Eukaryota</taxon>
        <taxon>Metazoa</taxon>
        <taxon>Ecdysozoa</taxon>
        <taxon>Nematoda</taxon>
        <taxon>Chromadorea</taxon>
        <taxon>Rhabditida</taxon>
        <taxon>Tylenchina</taxon>
        <taxon>Panagrolaimomorpha</taxon>
        <taxon>Panagrolaimoidea</taxon>
        <taxon>Panagrolaimidae</taxon>
        <taxon>Panagrolaimus</taxon>
    </lineage>
</organism>
<protein>
    <submittedName>
        <fullName evidence="2">Uncharacterized protein</fullName>
    </submittedName>
</protein>
<name>A0A914PRG2_9BILA</name>
<reference evidence="2" key="1">
    <citation type="submission" date="2022-11" db="UniProtKB">
        <authorList>
            <consortium name="WormBaseParasite"/>
        </authorList>
    </citation>
    <scope>IDENTIFICATION</scope>
</reference>
<evidence type="ECO:0000313" key="2">
    <source>
        <dbReference type="WBParaSite" id="PDA_v2.g17410.t1"/>
    </source>
</evidence>
<sequence>MLTDVANARTKGILTQLNDGAYILQSSSSDPHLKQRKVMKISRYPVCNNEENINTVIFNGTELFVVPYYSMEPDNCTNFFPDFSWQKQSCSDSYGEIQAGIPLISTFDGGDFLIGLSDARSTANSTLYNYIVDECYGFPIYHHCYSAISSPSKYTFCNSAEISLNLKEVDGIILFGNVQEEMGYTSFIPFGLGTVVSDNQAIIPSSVFDPFENYKIYGNGKKLKVVLKTIKKI</sequence>
<evidence type="ECO:0000313" key="1">
    <source>
        <dbReference type="Proteomes" id="UP000887578"/>
    </source>
</evidence>